<dbReference type="InterPro" id="IPR008966">
    <property type="entry name" value="Adhesion_dom_sf"/>
</dbReference>
<dbReference type="InterPro" id="IPR000259">
    <property type="entry name" value="Adhesion_dom_fimbrial"/>
</dbReference>
<dbReference type="EMBL" id="CP002446">
    <property type="protein sequence ID" value="ADV27869.1"/>
    <property type="molecule type" value="Genomic_DNA"/>
</dbReference>
<evidence type="ECO:0000259" key="6">
    <source>
        <dbReference type="Pfam" id="PF00419"/>
    </source>
</evidence>
<gene>
    <name evidence="7" type="ordered locus">Psesu_2033</name>
</gene>
<feature type="region of interest" description="Disordered" evidence="4">
    <location>
        <begin position="279"/>
        <end position="300"/>
    </location>
</feature>
<keyword evidence="3" id="KW-0281">Fimbrium</keyword>
<dbReference type="Gene3D" id="2.60.40.3310">
    <property type="match status" value="1"/>
</dbReference>
<keyword evidence="5" id="KW-0732">Signal</keyword>
<dbReference type="PANTHER" id="PTHR33420:SF14">
    <property type="entry name" value="TYPE 1 FIMBRIN D-MANNOSE SPECIFIC ADHESIN"/>
    <property type="match status" value="1"/>
</dbReference>
<evidence type="ECO:0000313" key="8">
    <source>
        <dbReference type="Proteomes" id="UP000008632"/>
    </source>
</evidence>
<evidence type="ECO:0000313" key="7">
    <source>
        <dbReference type="EMBL" id="ADV27869.1"/>
    </source>
</evidence>
<dbReference type="KEGG" id="psu:Psesu_2033"/>
<dbReference type="Proteomes" id="UP000008632">
    <property type="component" value="Chromosome"/>
</dbReference>
<dbReference type="Pfam" id="PF00419">
    <property type="entry name" value="Fimbrial"/>
    <property type="match status" value="1"/>
</dbReference>
<feature type="domain" description="Fimbrial-type adhesion" evidence="6">
    <location>
        <begin position="190"/>
        <end position="335"/>
    </location>
</feature>
<dbReference type="GO" id="GO:0043709">
    <property type="term" value="P:cell adhesion involved in single-species biofilm formation"/>
    <property type="evidence" value="ECO:0007669"/>
    <property type="project" value="TreeGrafter"/>
</dbReference>
<accession>E6WUU5</accession>
<evidence type="ECO:0000256" key="4">
    <source>
        <dbReference type="SAM" id="MobiDB-lite"/>
    </source>
</evidence>
<dbReference type="GO" id="GO:0009289">
    <property type="term" value="C:pilus"/>
    <property type="evidence" value="ECO:0007669"/>
    <property type="project" value="UniProtKB-SubCell"/>
</dbReference>
<keyword evidence="8" id="KW-1185">Reference proteome</keyword>
<sequence length="336" mass="33993">MPGTPLPCRLLAAMLALLAGMDAAWAIQVTITPAAPVFSPSGPYAIGRDTPVGGQALATAYSNISATEFSGTCAITQTFQVIGSELVSLSGNYATGVPGISVNFHVVDGGSRTRLTGPGSISIPRLLDGPGELPGIEATLVVTGPVGAGTLDNGSLPTLLASTSAEGVGCLLLPQMQTITPVVTEGGVSLVGCEVTTPSINVTLPTISTRALHSSGSTAGDTTFDIGLACQPGTTVHVALTDNAHPANRSELLGLLASSTAGGVKLRLYRDDNPALPMSFGPDSPEPGVDGQWTVGPSGSTSGIRLTVQYYRDGSEGDPLRPGTVVGQATFTLSYY</sequence>
<evidence type="ECO:0000256" key="3">
    <source>
        <dbReference type="ARBA" id="ARBA00023263"/>
    </source>
</evidence>
<feature type="chain" id="PRO_5003212466" evidence="5">
    <location>
        <begin position="27"/>
        <end position="336"/>
    </location>
</feature>
<dbReference type="eggNOG" id="COG3539">
    <property type="taxonomic scope" value="Bacteria"/>
</dbReference>
<dbReference type="AlphaFoldDB" id="E6WUU5"/>
<dbReference type="InterPro" id="IPR050263">
    <property type="entry name" value="Bact_Fimbrial_Adh_Pro"/>
</dbReference>
<organism evidence="7 8">
    <name type="scientific">Pseudoxanthomonas suwonensis (strain 11-1)</name>
    <dbReference type="NCBI Taxonomy" id="743721"/>
    <lineage>
        <taxon>Bacteria</taxon>
        <taxon>Pseudomonadati</taxon>
        <taxon>Pseudomonadota</taxon>
        <taxon>Gammaproteobacteria</taxon>
        <taxon>Lysobacterales</taxon>
        <taxon>Lysobacteraceae</taxon>
        <taxon>Pseudoxanthomonas</taxon>
    </lineage>
</organism>
<evidence type="ECO:0000256" key="1">
    <source>
        <dbReference type="ARBA" id="ARBA00004561"/>
    </source>
</evidence>
<dbReference type="STRING" id="743721.Psesu_2033"/>
<evidence type="ECO:0000256" key="5">
    <source>
        <dbReference type="SAM" id="SignalP"/>
    </source>
</evidence>
<evidence type="ECO:0000256" key="2">
    <source>
        <dbReference type="ARBA" id="ARBA00006671"/>
    </source>
</evidence>
<feature type="signal peptide" evidence="5">
    <location>
        <begin position="1"/>
        <end position="26"/>
    </location>
</feature>
<dbReference type="Gene3D" id="2.60.40.1090">
    <property type="entry name" value="Fimbrial-type adhesion domain"/>
    <property type="match status" value="1"/>
</dbReference>
<name>E6WUU5_PSEUU</name>
<comment type="subcellular location">
    <subcellularLocation>
        <location evidence="1">Fimbrium</location>
    </subcellularLocation>
</comment>
<proteinExistence type="inferred from homology"/>
<reference evidence="7 8" key="1">
    <citation type="submission" date="2011-01" db="EMBL/GenBank/DDBJ databases">
        <title>Complete sequence of Pseudoxanthomonas suwonensis 11-1.</title>
        <authorList>
            <consortium name="US DOE Joint Genome Institute"/>
            <person name="Lucas S."/>
            <person name="Copeland A."/>
            <person name="Lapidus A."/>
            <person name="Cheng J.-F."/>
            <person name="Goodwin L."/>
            <person name="Pitluck S."/>
            <person name="Teshima H."/>
            <person name="Detter J.C."/>
            <person name="Han C."/>
            <person name="Tapia R."/>
            <person name="Land M."/>
            <person name="Hauser L."/>
            <person name="Kyrpides N."/>
            <person name="Ivanova N."/>
            <person name="Ovchinnikova G."/>
            <person name="Siebers A.K."/>
            <person name="Allgaier M."/>
            <person name="Thelen M.P."/>
            <person name="Hugenholtz P."/>
            <person name="Gladden J."/>
            <person name="Woyke T."/>
        </authorList>
    </citation>
    <scope>NUCLEOTIDE SEQUENCE [LARGE SCALE GENOMIC DNA]</scope>
    <source>
        <strain evidence="8">11-1</strain>
    </source>
</reference>
<protein>
    <submittedName>
        <fullName evidence="7">Fimbrial protein domain-containing protein</fullName>
    </submittedName>
</protein>
<dbReference type="SUPFAM" id="SSF49401">
    <property type="entry name" value="Bacterial adhesins"/>
    <property type="match status" value="1"/>
</dbReference>
<dbReference type="HOGENOM" id="CLU_826034_0_0_6"/>
<dbReference type="PANTHER" id="PTHR33420">
    <property type="entry name" value="FIMBRIAL SUBUNIT ELFA-RELATED"/>
    <property type="match status" value="1"/>
</dbReference>
<comment type="similarity">
    <text evidence="2">Belongs to the fimbrial protein family.</text>
</comment>
<dbReference type="InterPro" id="IPR036937">
    <property type="entry name" value="Adhesion_dom_fimbrial_sf"/>
</dbReference>